<dbReference type="GeneID" id="117573633"/>
<keyword evidence="6" id="KW-0472">Membrane</keyword>
<evidence type="ECO:0000256" key="6">
    <source>
        <dbReference type="ARBA" id="ARBA00023136"/>
    </source>
</evidence>
<proteinExistence type="inferred from homology"/>
<gene>
    <name evidence="8" type="primary">LOC117573633</name>
</gene>
<keyword evidence="4" id="KW-0735">Signal-anchor</keyword>
<keyword evidence="5" id="KW-1133">Transmembrane helix</keyword>
<keyword evidence="7" id="KW-1185">Reference proteome</keyword>
<dbReference type="PANTHER" id="PTHR11523">
    <property type="entry name" value="SODIUM/POTASSIUM-DEPENDENT ATPASE BETA SUBUNIT"/>
    <property type="match status" value="1"/>
</dbReference>
<evidence type="ECO:0000256" key="5">
    <source>
        <dbReference type="ARBA" id="ARBA00022989"/>
    </source>
</evidence>
<evidence type="ECO:0000256" key="3">
    <source>
        <dbReference type="ARBA" id="ARBA00022692"/>
    </source>
</evidence>
<dbReference type="OrthoDB" id="5912413at2759"/>
<dbReference type="PANTHER" id="PTHR11523:SF28">
    <property type="entry name" value="NA_K-ATPASE BETA SUBUNIT ISOFORM 4-RELATED"/>
    <property type="match status" value="1"/>
</dbReference>
<evidence type="ECO:0000256" key="2">
    <source>
        <dbReference type="ARBA" id="ARBA00005876"/>
    </source>
</evidence>
<reference evidence="8" key="1">
    <citation type="submission" date="2025-08" db="UniProtKB">
        <authorList>
            <consortium name="RefSeq"/>
        </authorList>
    </citation>
    <scope>IDENTIFICATION</scope>
    <source>
        <strain evidence="8">15112-1751.03</strain>
        <tissue evidence="8">Whole Adult</tissue>
    </source>
</reference>
<organism evidence="7 8">
    <name type="scientific">Drosophila albomicans</name>
    <name type="common">Fruit fly</name>
    <dbReference type="NCBI Taxonomy" id="7291"/>
    <lineage>
        <taxon>Eukaryota</taxon>
        <taxon>Metazoa</taxon>
        <taxon>Ecdysozoa</taxon>
        <taxon>Arthropoda</taxon>
        <taxon>Hexapoda</taxon>
        <taxon>Insecta</taxon>
        <taxon>Pterygota</taxon>
        <taxon>Neoptera</taxon>
        <taxon>Endopterygota</taxon>
        <taxon>Diptera</taxon>
        <taxon>Brachycera</taxon>
        <taxon>Muscomorpha</taxon>
        <taxon>Ephydroidea</taxon>
        <taxon>Drosophilidae</taxon>
        <taxon>Drosophila</taxon>
    </lineage>
</organism>
<evidence type="ECO:0000313" key="7">
    <source>
        <dbReference type="Proteomes" id="UP000515160"/>
    </source>
</evidence>
<accession>A0A6P8Z8U6</accession>
<dbReference type="GO" id="GO:0030007">
    <property type="term" value="P:intracellular potassium ion homeostasis"/>
    <property type="evidence" value="ECO:0007669"/>
    <property type="project" value="TreeGrafter"/>
</dbReference>
<dbReference type="InterPro" id="IPR038702">
    <property type="entry name" value="Na/K_ATPase_sub_beta_sf"/>
</dbReference>
<name>A0A6P8Z8U6_DROAB</name>
<dbReference type="Gene3D" id="2.60.40.1660">
    <property type="entry name" value="Na, k-atpase alpha subunit"/>
    <property type="match status" value="1"/>
</dbReference>
<dbReference type="GO" id="GO:0036376">
    <property type="term" value="P:sodium ion export across plasma membrane"/>
    <property type="evidence" value="ECO:0007669"/>
    <property type="project" value="TreeGrafter"/>
</dbReference>
<evidence type="ECO:0000256" key="1">
    <source>
        <dbReference type="ARBA" id="ARBA00004606"/>
    </source>
</evidence>
<dbReference type="GO" id="GO:0001671">
    <property type="term" value="F:ATPase activator activity"/>
    <property type="evidence" value="ECO:0007669"/>
    <property type="project" value="TreeGrafter"/>
</dbReference>
<dbReference type="GO" id="GO:0006883">
    <property type="term" value="P:intracellular sodium ion homeostasis"/>
    <property type="evidence" value="ECO:0007669"/>
    <property type="project" value="TreeGrafter"/>
</dbReference>
<dbReference type="Proteomes" id="UP000515160">
    <property type="component" value="Chromosome 2R"/>
</dbReference>
<dbReference type="InterPro" id="IPR000402">
    <property type="entry name" value="Na/K_ATPase_sub_beta"/>
</dbReference>
<comment type="similarity">
    <text evidence="2">Belongs to the X(+)/potassium ATPases subunit beta family.</text>
</comment>
<dbReference type="Pfam" id="PF00287">
    <property type="entry name" value="Na_K-ATPase"/>
    <property type="match status" value="1"/>
</dbReference>
<dbReference type="AlphaFoldDB" id="A0A6P8Z8U6"/>
<keyword evidence="3" id="KW-0812">Transmembrane</keyword>
<comment type="subcellular location">
    <subcellularLocation>
        <location evidence="1">Membrane</location>
        <topology evidence="1">Single-pass type II membrane protein</topology>
    </subcellularLocation>
</comment>
<dbReference type="GO" id="GO:0005890">
    <property type="term" value="C:sodium:potassium-exchanging ATPase complex"/>
    <property type="evidence" value="ECO:0007669"/>
    <property type="project" value="InterPro"/>
</dbReference>
<dbReference type="GO" id="GO:1990573">
    <property type="term" value="P:potassium ion import across plasma membrane"/>
    <property type="evidence" value="ECO:0007669"/>
    <property type="project" value="TreeGrafter"/>
</dbReference>
<evidence type="ECO:0000313" key="8">
    <source>
        <dbReference type="RefSeq" id="XP_034112832.1"/>
    </source>
</evidence>
<sequence>MVQNYWILPCAPGVSIVPTGMSTIDFHPHDETEIDPIADNIDRFFNKVEASGRSKNVFDACNRDKTWGYYEKEPCVFVKLNKVYGFEPETYESESELPKDSPSEIADLMAQYGGFAKIWLTCDATDEENSPSINYIPYPYFDTSTDMKGLNRVVALQLSEIPTNEDITIICKVWAKNIHIDMEYRGTGHTKFTIKMRGKA</sequence>
<evidence type="ECO:0000256" key="4">
    <source>
        <dbReference type="ARBA" id="ARBA00022968"/>
    </source>
</evidence>
<protein>
    <submittedName>
        <fullName evidence="8">Sodium/potassium-transporting ATPase subunit beta-like</fullName>
    </submittedName>
</protein>
<dbReference type="RefSeq" id="XP_034112832.1">
    <property type="nucleotide sequence ID" value="XM_034256941.2"/>
</dbReference>